<feature type="compositionally biased region" description="Polar residues" evidence="1">
    <location>
        <begin position="306"/>
        <end position="324"/>
    </location>
</feature>
<reference evidence="2 3" key="1">
    <citation type="submission" date="2024-02" db="EMBL/GenBank/DDBJ databases">
        <title>A draft genome for the cacao thread blight pathogen Marasmius crinis-equi.</title>
        <authorList>
            <person name="Cohen S.P."/>
            <person name="Baruah I.K."/>
            <person name="Amoako-Attah I."/>
            <person name="Bukari Y."/>
            <person name="Meinhardt L.W."/>
            <person name="Bailey B.A."/>
        </authorList>
    </citation>
    <scope>NUCLEOTIDE SEQUENCE [LARGE SCALE GENOMIC DNA]</scope>
    <source>
        <strain evidence="2 3">GH-76</strain>
    </source>
</reference>
<evidence type="ECO:0000313" key="3">
    <source>
        <dbReference type="Proteomes" id="UP001465976"/>
    </source>
</evidence>
<protein>
    <submittedName>
        <fullName evidence="2">Uncharacterized protein</fullName>
    </submittedName>
</protein>
<comment type="caution">
    <text evidence="2">The sequence shown here is derived from an EMBL/GenBank/DDBJ whole genome shotgun (WGS) entry which is preliminary data.</text>
</comment>
<feature type="region of interest" description="Disordered" evidence="1">
    <location>
        <begin position="444"/>
        <end position="466"/>
    </location>
</feature>
<feature type="compositionally biased region" description="Low complexity" evidence="1">
    <location>
        <begin position="356"/>
        <end position="368"/>
    </location>
</feature>
<feature type="region of interest" description="Disordered" evidence="1">
    <location>
        <begin position="82"/>
        <end position="160"/>
    </location>
</feature>
<feature type="compositionally biased region" description="Low complexity" evidence="1">
    <location>
        <begin position="451"/>
        <end position="464"/>
    </location>
</feature>
<name>A0ABR3F3C4_9AGAR</name>
<sequence>MGFFSSRRSDEDHVPDEKHTVANVIRSRFYGKNKGKEREIQERPKTIFIPQDISTAQTLSHPTPAPSHSHSIRHAVSIPLLSSRKPSTPNTPHEGSHSSRTFSVRLKSSVRKGFLSTDPSASTSVAPRTSDALPPLPNRISESQETVDDRATTASIKSHRKKTDSVTATLAQRLNELAAANEQGLLNEEEYRVLRQNLFERFASNATVPTENPVVPATPIRNHLRGTAEGRASTSSRPSSNFFVEVPRSPSIRSKTSIRSGVASLFRAGGRRAASASNDFGDTMSVYSATSMTSQRLQPLRKKSSKSSVHTEPPRQSDTISIASRRTERIPIDYSSASRPHTPARSNASLRRMMDTPPSSFPRTPRTPVSEKYSGSVRDVFDDANLQTSRDIKQEIEAVEGERMRLLDAFNGLEVTTLAKRQRQPNAANSRPSTIVVDNLDHLRSGMKMGSSPSTLTPDSPSPSHLRVLAGEDALSIRSGASIGMNTSLGRSSTNSRKTSSKGGGSLHRKNSSGSASSGRPTILKAKYAVPPVPAIPSHLGSFVHGSNSSINLTRSTGHLPMSSLPEDGVEPDPVAMEEDDLEFEAEMDDIRRRREEVYRRYEARLEYLRAKLKGAQLHEKLMKK</sequence>
<dbReference type="Proteomes" id="UP001465976">
    <property type="component" value="Unassembled WGS sequence"/>
</dbReference>
<evidence type="ECO:0000313" key="2">
    <source>
        <dbReference type="EMBL" id="KAL0569700.1"/>
    </source>
</evidence>
<proteinExistence type="predicted"/>
<dbReference type="EMBL" id="JBAHYK010001067">
    <property type="protein sequence ID" value="KAL0569700.1"/>
    <property type="molecule type" value="Genomic_DNA"/>
</dbReference>
<feature type="region of interest" description="Disordered" evidence="1">
    <location>
        <begin position="291"/>
        <end position="373"/>
    </location>
</feature>
<feature type="region of interest" description="Disordered" evidence="1">
    <location>
        <begin position="481"/>
        <end position="520"/>
    </location>
</feature>
<keyword evidence="3" id="KW-1185">Reference proteome</keyword>
<feature type="compositionally biased region" description="Polar residues" evidence="1">
    <location>
        <begin position="335"/>
        <end position="349"/>
    </location>
</feature>
<evidence type="ECO:0000256" key="1">
    <source>
        <dbReference type="SAM" id="MobiDB-lite"/>
    </source>
</evidence>
<feature type="compositionally biased region" description="Polar residues" evidence="1">
    <location>
        <begin position="117"/>
        <end position="127"/>
    </location>
</feature>
<accession>A0ABR3F3C4</accession>
<gene>
    <name evidence="2" type="ORF">V5O48_012260</name>
</gene>
<feature type="compositionally biased region" description="Polar residues" evidence="1">
    <location>
        <begin position="84"/>
        <end position="102"/>
    </location>
</feature>
<organism evidence="2 3">
    <name type="scientific">Marasmius crinis-equi</name>
    <dbReference type="NCBI Taxonomy" id="585013"/>
    <lineage>
        <taxon>Eukaryota</taxon>
        <taxon>Fungi</taxon>
        <taxon>Dikarya</taxon>
        <taxon>Basidiomycota</taxon>
        <taxon>Agaricomycotina</taxon>
        <taxon>Agaricomycetes</taxon>
        <taxon>Agaricomycetidae</taxon>
        <taxon>Agaricales</taxon>
        <taxon>Marasmiineae</taxon>
        <taxon>Marasmiaceae</taxon>
        <taxon>Marasmius</taxon>
    </lineage>
</organism>